<proteinExistence type="predicted"/>
<reference evidence="1" key="1">
    <citation type="submission" date="2024-05" db="EMBL/GenBank/DDBJ databases">
        <authorList>
            <person name="Mugo M.M."/>
            <person name="Musyoki A.M."/>
            <person name="Makumi A.M."/>
            <person name="Mutai I."/>
            <person name="Drechsel O."/>
            <person name="Kering K.K."/>
            <person name="Muturi P."/>
            <person name="Mbae C.K."/>
            <person name="Kariuki S.M."/>
        </authorList>
    </citation>
    <scope>NUCLEOTIDE SEQUENCE</scope>
</reference>
<accession>A0AAU8GFW5</accession>
<name>A0AAU8GFW5_9CAUD</name>
<sequence>MFVTTMHAGDNMKFAYQAEPGEQQWAGTIHLVDMQDVVRIEFEDGNKKVLHVYTNDGIMTISRADAIQAFRDLFNQYLFQYNVVGNFLPDEDLKNADKQKAD</sequence>
<dbReference type="EMBL" id="PP856725">
    <property type="protein sequence ID" value="XCH40888.1"/>
    <property type="molecule type" value="Genomic_DNA"/>
</dbReference>
<protein>
    <submittedName>
        <fullName evidence="1">Uncharacterized protein</fullName>
    </submittedName>
</protein>
<evidence type="ECO:0000313" key="1">
    <source>
        <dbReference type="EMBL" id="XCH40888.1"/>
    </source>
</evidence>
<organism evidence="1">
    <name type="scientific">Salmonella phage vB_SEnST11_KE26</name>
    <dbReference type="NCBI Taxonomy" id="3161177"/>
    <lineage>
        <taxon>Viruses</taxon>
        <taxon>Duplodnaviria</taxon>
        <taxon>Heunggongvirae</taxon>
        <taxon>Uroviricota</taxon>
        <taxon>Caudoviricetes</taxon>
        <taxon>Rosemountvirus</taxon>
    </lineage>
</organism>
<gene>
    <name evidence="1" type="ORF">QSPPMHGG_CDS0032</name>
</gene>